<organism evidence="2 3">
    <name type="scientific">Parafrankia colletiae</name>
    <dbReference type="NCBI Taxonomy" id="573497"/>
    <lineage>
        <taxon>Bacteria</taxon>
        <taxon>Bacillati</taxon>
        <taxon>Actinomycetota</taxon>
        <taxon>Actinomycetes</taxon>
        <taxon>Frankiales</taxon>
        <taxon>Frankiaceae</taxon>
        <taxon>Parafrankia</taxon>
    </lineage>
</organism>
<proteinExistence type="predicted"/>
<feature type="region of interest" description="Disordered" evidence="1">
    <location>
        <begin position="69"/>
        <end position="88"/>
    </location>
</feature>
<evidence type="ECO:0000313" key="2">
    <source>
        <dbReference type="EMBL" id="OHV46677.1"/>
    </source>
</evidence>
<reference evidence="3" key="1">
    <citation type="submission" date="2016-07" db="EMBL/GenBank/DDBJ databases">
        <title>Sequence Frankia sp. strain CcI1.17.</title>
        <authorList>
            <person name="Ghodhbane-Gtari F."/>
            <person name="Swanson E."/>
            <person name="Gueddou A."/>
            <person name="Morris K."/>
            <person name="Hezbri K."/>
            <person name="Ktari A."/>
            <person name="Nouioui I."/>
            <person name="Abebe-Akele F."/>
            <person name="Simpson S."/>
            <person name="Thomas K."/>
            <person name="Gtari M."/>
            <person name="Tisa L.S."/>
            <person name="Hurst S."/>
        </authorList>
    </citation>
    <scope>NUCLEOTIDE SEQUENCE [LARGE SCALE GENOMIC DNA]</scope>
    <source>
        <strain evidence="3">Cc1.17</strain>
    </source>
</reference>
<dbReference type="EMBL" id="MBLM01000001">
    <property type="protein sequence ID" value="OHV46677.1"/>
    <property type="molecule type" value="Genomic_DNA"/>
</dbReference>
<keyword evidence="3" id="KW-1185">Reference proteome</keyword>
<protein>
    <submittedName>
        <fullName evidence="2">Uncharacterized protein</fullName>
    </submittedName>
</protein>
<evidence type="ECO:0000313" key="3">
    <source>
        <dbReference type="Proteomes" id="UP000179627"/>
    </source>
</evidence>
<accession>A0A1S1RKU1</accession>
<feature type="compositionally biased region" description="Gly residues" evidence="1">
    <location>
        <begin position="18"/>
        <end position="39"/>
    </location>
</feature>
<dbReference type="AlphaFoldDB" id="A0A1S1RKU1"/>
<gene>
    <name evidence="2" type="ORF">CC117_00060</name>
</gene>
<comment type="caution">
    <text evidence="2">The sequence shown here is derived from an EMBL/GenBank/DDBJ whole genome shotgun (WGS) entry which is preliminary data.</text>
</comment>
<dbReference type="Proteomes" id="UP000179627">
    <property type="component" value="Unassembled WGS sequence"/>
</dbReference>
<feature type="region of interest" description="Disordered" evidence="1">
    <location>
        <begin position="16"/>
        <end position="49"/>
    </location>
</feature>
<name>A0A1S1RKU1_9ACTN</name>
<sequence length="88" mass="9229">MRGVRFRLHLAELRGDLTGSGIGQGEGEVEGGSGQGGRPGRSSFRYGGDGCEDSAASFLRADAETGQKLGAEAISWDTERRTARAQSL</sequence>
<evidence type="ECO:0000256" key="1">
    <source>
        <dbReference type="SAM" id="MobiDB-lite"/>
    </source>
</evidence>